<organism evidence="1 2">
    <name type="scientific">Neisseria meningitidis serogroup B</name>
    <dbReference type="NCBI Taxonomy" id="491"/>
    <lineage>
        <taxon>Bacteria</taxon>
        <taxon>Pseudomonadati</taxon>
        <taxon>Pseudomonadota</taxon>
        <taxon>Betaproteobacteria</taxon>
        <taxon>Neisseriales</taxon>
        <taxon>Neisseriaceae</taxon>
        <taxon>Neisseria</taxon>
    </lineage>
</organism>
<protein>
    <submittedName>
        <fullName evidence="1">Uncharacterized protein</fullName>
    </submittedName>
</protein>
<reference evidence="1 2" key="1">
    <citation type="submission" date="2014-11" db="EMBL/GenBank/DDBJ databases">
        <authorList>
            <person name="Diene M.Seydina."/>
        </authorList>
    </citation>
    <scope>NUCLEOTIDE SEQUENCE [LARGE SCALE GENOMIC DNA]</scope>
    <source>
        <strain evidence="1 2">Neisseria meningitidis CHUV</strain>
    </source>
</reference>
<accession>A0A0H5DM16</accession>
<dbReference type="AlphaFoldDB" id="A0A0H5DM16"/>
<dbReference type="Proteomes" id="UP000182715">
    <property type="component" value="Unassembled WGS sequence"/>
</dbReference>
<name>A0A0H5DM16_NEIMI</name>
<sequence length="108" mass="12505">MPPAKRIDGRQIWMIVIIFINRIINQIFMDDCTGLYVPFPTFFANTRKGGLSDGIKLPPPSFPLPYRCLRAVGQTKYLPEMLFFLKHHDLHEKCRLKNLSDGISSLRQ</sequence>
<evidence type="ECO:0000313" key="1">
    <source>
        <dbReference type="EMBL" id="CRM98610.1"/>
    </source>
</evidence>
<proteinExistence type="predicted"/>
<dbReference type="EMBL" id="CVTF01000003">
    <property type="protein sequence ID" value="CRM98610.1"/>
    <property type="molecule type" value="Genomic_DNA"/>
</dbReference>
<evidence type="ECO:0000313" key="2">
    <source>
        <dbReference type="Proteomes" id="UP000182715"/>
    </source>
</evidence>